<dbReference type="PANTHER" id="PTHR38436:SF1">
    <property type="entry name" value="ESTER CYCLASE"/>
    <property type="match status" value="1"/>
</dbReference>
<dbReference type="PANTHER" id="PTHR38436">
    <property type="entry name" value="POLYKETIDE CYCLASE SNOAL-LIKE DOMAIN"/>
    <property type="match status" value="1"/>
</dbReference>
<name>A0A374P331_9FIRM</name>
<dbReference type="InterPro" id="IPR009959">
    <property type="entry name" value="Cyclase_SnoaL-like"/>
</dbReference>
<dbReference type="GO" id="GO:0030638">
    <property type="term" value="P:polyketide metabolic process"/>
    <property type="evidence" value="ECO:0007669"/>
    <property type="project" value="InterPro"/>
</dbReference>
<sequence length="136" mass="15451">MENKDIVTYFYETVVSENLLDQVSQYVSESCVVKAGETIIHVGVDGMKQHLIDVKKTYPDYTMKIIKQYADGDYVISEFIMEGTHEGEWIGIKPTHKRLSFTGVDIDKVIDGKIVEHGGAVNTFETLYEHHLIKPV</sequence>
<dbReference type="OrthoDB" id="7876517at2"/>
<evidence type="ECO:0000313" key="1">
    <source>
        <dbReference type="EMBL" id="RGD72104.1"/>
    </source>
</evidence>
<evidence type="ECO:0008006" key="5">
    <source>
        <dbReference type="Google" id="ProtNLM"/>
    </source>
</evidence>
<dbReference type="AlphaFoldDB" id="A0A374P331"/>
<comment type="caution">
    <text evidence="2">The sequence shown here is derived from an EMBL/GenBank/DDBJ whole genome shotgun (WGS) entry which is preliminary data.</text>
</comment>
<organism evidence="2 4">
    <name type="scientific">Hungatella hathewayi</name>
    <dbReference type="NCBI Taxonomy" id="154046"/>
    <lineage>
        <taxon>Bacteria</taxon>
        <taxon>Bacillati</taxon>
        <taxon>Bacillota</taxon>
        <taxon>Clostridia</taxon>
        <taxon>Lachnospirales</taxon>
        <taxon>Lachnospiraceae</taxon>
        <taxon>Hungatella</taxon>
    </lineage>
</organism>
<dbReference type="Gene3D" id="3.10.450.50">
    <property type="match status" value="1"/>
</dbReference>
<dbReference type="Proteomes" id="UP000261023">
    <property type="component" value="Unassembled WGS sequence"/>
</dbReference>
<dbReference type="InterPro" id="IPR032710">
    <property type="entry name" value="NTF2-like_dom_sf"/>
</dbReference>
<evidence type="ECO:0000313" key="3">
    <source>
        <dbReference type="Proteomes" id="UP000261023"/>
    </source>
</evidence>
<proteinExistence type="predicted"/>
<dbReference type="EMBL" id="QSON01000014">
    <property type="protein sequence ID" value="RGI99201.1"/>
    <property type="molecule type" value="Genomic_DNA"/>
</dbReference>
<dbReference type="RefSeq" id="WP_002600895.1">
    <property type="nucleotide sequence ID" value="NZ_CACRUH010000109.1"/>
</dbReference>
<dbReference type="Pfam" id="PF07366">
    <property type="entry name" value="SnoaL"/>
    <property type="match status" value="1"/>
</dbReference>
<evidence type="ECO:0000313" key="4">
    <source>
        <dbReference type="Proteomes" id="UP000263014"/>
    </source>
</evidence>
<accession>A0A374P331</accession>
<dbReference type="EMBL" id="QTJW01000002">
    <property type="protein sequence ID" value="RGD72104.1"/>
    <property type="molecule type" value="Genomic_DNA"/>
</dbReference>
<reference evidence="3 4" key="1">
    <citation type="submission" date="2018-08" db="EMBL/GenBank/DDBJ databases">
        <title>A genome reference for cultivated species of the human gut microbiota.</title>
        <authorList>
            <person name="Zou Y."/>
            <person name="Xue W."/>
            <person name="Luo G."/>
        </authorList>
    </citation>
    <scope>NUCLEOTIDE SEQUENCE [LARGE SCALE GENOMIC DNA]</scope>
    <source>
        <strain evidence="1 3">AF19-13AC</strain>
        <strain evidence="2 4">TM09-12</strain>
    </source>
</reference>
<evidence type="ECO:0000313" key="2">
    <source>
        <dbReference type="EMBL" id="RGI99201.1"/>
    </source>
</evidence>
<dbReference type="Proteomes" id="UP000263014">
    <property type="component" value="Unassembled WGS sequence"/>
</dbReference>
<dbReference type="SUPFAM" id="SSF54427">
    <property type="entry name" value="NTF2-like"/>
    <property type="match status" value="1"/>
</dbReference>
<protein>
    <recommendedName>
        <fullName evidence="5">SnoaL-like polyketide cyclase</fullName>
    </recommendedName>
</protein>
<gene>
    <name evidence="1" type="ORF">DWX31_03460</name>
    <name evidence="2" type="ORF">DXD79_24400</name>
</gene>